<dbReference type="PANTHER" id="PTHR35807:SF1">
    <property type="entry name" value="TRANSCRIPTIONAL REGULATOR REDD"/>
    <property type="match status" value="1"/>
</dbReference>
<proteinExistence type="predicted"/>
<evidence type="ECO:0000256" key="4">
    <source>
        <dbReference type="SAM" id="MobiDB-lite"/>
    </source>
</evidence>
<dbReference type="Pfam" id="PF03704">
    <property type="entry name" value="BTAD"/>
    <property type="match status" value="1"/>
</dbReference>
<gene>
    <name evidence="6" type="ORF">ACEZDE_02900</name>
</gene>
<reference evidence="6 7" key="1">
    <citation type="submission" date="2024-09" db="EMBL/GenBank/DDBJ databases">
        <authorList>
            <person name="Lee S.D."/>
        </authorList>
    </citation>
    <scope>NUCLEOTIDE SEQUENCE [LARGE SCALE GENOMIC DNA]</scope>
    <source>
        <strain evidence="6 7">N8-3</strain>
    </source>
</reference>
<evidence type="ECO:0000313" key="6">
    <source>
        <dbReference type="EMBL" id="MFC1415595.1"/>
    </source>
</evidence>
<dbReference type="InterPro" id="IPR011990">
    <property type="entry name" value="TPR-like_helical_dom_sf"/>
</dbReference>
<dbReference type="EMBL" id="JBHFAB010000002">
    <property type="protein sequence ID" value="MFC1415595.1"/>
    <property type="molecule type" value="Genomic_DNA"/>
</dbReference>
<organism evidence="6 7">
    <name type="scientific">Streptacidiphilus cavernicola</name>
    <dbReference type="NCBI Taxonomy" id="3342716"/>
    <lineage>
        <taxon>Bacteria</taxon>
        <taxon>Bacillati</taxon>
        <taxon>Actinomycetota</taxon>
        <taxon>Actinomycetes</taxon>
        <taxon>Kitasatosporales</taxon>
        <taxon>Streptomycetaceae</taxon>
        <taxon>Streptacidiphilus</taxon>
    </lineage>
</organism>
<dbReference type="RefSeq" id="WP_380531596.1">
    <property type="nucleotide sequence ID" value="NZ_JBHFAB010000002.1"/>
</dbReference>
<keyword evidence="3" id="KW-0804">Transcription</keyword>
<keyword evidence="1" id="KW-0902">Two-component regulatory system</keyword>
<evidence type="ECO:0000256" key="3">
    <source>
        <dbReference type="ARBA" id="ARBA00023163"/>
    </source>
</evidence>
<dbReference type="InterPro" id="IPR016032">
    <property type="entry name" value="Sig_transdc_resp-reg_C-effctor"/>
</dbReference>
<keyword evidence="2" id="KW-0805">Transcription regulation</keyword>
<protein>
    <submittedName>
        <fullName evidence="6">BTAD domain-containing putative transcriptional regulator</fullName>
    </submittedName>
</protein>
<comment type="caution">
    <text evidence="6">The sequence shown here is derived from an EMBL/GenBank/DDBJ whole genome shotgun (WGS) entry which is preliminary data.</text>
</comment>
<dbReference type="Gene3D" id="1.10.10.10">
    <property type="entry name" value="Winged helix-like DNA-binding domain superfamily/Winged helix DNA-binding domain"/>
    <property type="match status" value="1"/>
</dbReference>
<dbReference type="SUPFAM" id="SSF46894">
    <property type="entry name" value="C-terminal effector domain of the bipartite response regulators"/>
    <property type="match status" value="1"/>
</dbReference>
<dbReference type="InterPro" id="IPR036388">
    <property type="entry name" value="WH-like_DNA-bd_sf"/>
</dbReference>
<feature type="domain" description="Bacterial transcriptional activator" evidence="5">
    <location>
        <begin position="131"/>
        <end position="188"/>
    </location>
</feature>
<evidence type="ECO:0000313" key="7">
    <source>
        <dbReference type="Proteomes" id="UP001592531"/>
    </source>
</evidence>
<sequence>MRRTAVLSSRPAVRVAAALTAAESPYLAFLGPVRAWSGGRPLLTGSPRQRAVLAVLALRAGQEVSRAELVDGLYGEGTHAADADGWAAEELRRDADRLRTLLGGPSWPDQAASLLHRTDDGYLLDIAPGRVDGIAFERLVGAAHALREGSPSDSADLLARAFALWRGTPLSGLPGPFAAAERIRLQALHEVASDLWREHGTPAPRPPHPDGPPLAW</sequence>
<evidence type="ECO:0000259" key="5">
    <source>
        <dbReference type="Pfam" id="PF03704"/>
    </source>
</evidence>
<evidence type="ECO:0000256" key="1">
    <source>
        <dbReference type="ARBA" id="ARBA00023012"/>
    </source>
</evidence>
<feature type="region of interest" description="Disordered" evidence="4">
    <location>
        <begin position="197"/>
        <end position="216"/>
    </location>
</feature>
<dbReference type="PANTHER" id="PTHR35807">
    <property type="entry name" value="TRANSCRIPTIONAL REGULATOR REDD-RELATED"/>
    <property type="match status" value="1"/>
</dbReference>
<feature type="compositionally biased region" description="Pro residues" evidence="4">
    <location>
        <begin position="203"/>
        <end position="216"/>
    </location>
</feature>
<name>A0ABV6VPC5_9ACTN</name>
<dbReference type="InterPro" id="IPR005158">
    <property type="entry name" value="BTAD"/>
</dbReference>
<dbReference type="Gene3D" id="1.25.40.10">
    <property type="entry name" value="Tetratricopeptide repeat domain"/>
    <property type="match status" value="1"/>
</dbReference>
<dbReference type="InterPro" id="IPR051677">
    <property type="entry name" value="AfsR-DnrI-RedD_regulator"/>
</dbReference>
<accession>A0ABV6VPC5</accession>
<dbReference type="Proteomes" id="UP001592531">
    <property type="component" value="Unassembled WGS sequence"/>
</dbReference>
<evidence type="ECO:0000256" key="2">
    <source>
        <dbReference type="ARBA" id="ARBA00023015"/>
    </source>
</evidence>
<keyword evidence="7" id="KW-1185">Reference proteome</keyword>